<dbReference type="Proteomes" id="UP000293671">
    <property type="component" value="Unassembled WGS sequence"/>
</dbReference>
<sequence length="299" mass="33003">MANIDPSCSSITAVLVSYNSTRVLAAALDSIEALEHIIVVDNGSSDGSAELARQRCPRARVIEAGANLGFGRANNLALEAVQTEHALLLNPDCEMQPGAFAALIEASRRYPEAAIWGPKIYDAPGVLGLCYRPAFYKPQPKELIDPQGDLCTEFLTGAAMLLNMRLMRQVGFFDPWFFLYLEDDDLCERARRAGHPLVLINDAHALHRVRQSSAPSMRLSYRRAYCMTLSKFYMQYKYFGPLSSAGTMLRVGIGSLLMLPINALTLKSERVARSAARLVASLVAPMRVRAERCLPQPPR</sequence>
<evidence type="ECO:0000313" key="3">
    <source>
        <dbReference type="Proteomes" id="UP000293671"/>
    </source>
</evidence>
<evidence type="ECO:0000259" key="1">
    <source>
        <dbReference type="Pfam" id="PF00535"/>
    </source>
</evidence>
<comment type="caution">
    <text evidence="2">The sequence shown here is derived from an EMBL/GenBank/DDBJ whole genome shotgun (WGS) entry which is preliminary data.</text>
</comment>
<dbReference type="SUPFAM" id="SSF53448">
    <property type="entry name" value="Nucleotide-diphospho-sugar transferases"/>
    <property type="match status" value="1"/>
</dbReference>
<dbReference type="RefSeq" id="WP_165393243.1">
    <property type="nucleotide sequence ID" value="NZ_SHKP01000004.1"/>
</dbReference>
<dbReference type="CDD" id="cd04186">
    <property type="entry name" value="GT_2_like_c"/>
    <property type="match status" value="1"/>
</dbReference>
<reference evidence="2 3" key="1">
    <citation type="submission" date="2019-02" db="EMBL/GenBank/DDBJ databases">
        <title>Genomic Encyclopedia of Type Strains, Phase IV (KMG-IV): sequencing the most valuable type-strain genomes for metagenomic binning, comparative biology and taxonomic classification.</title>
        <authorList>
            <person name="Goeker M."/>
        </authorList>
    </citation>
    <scope>NUCLEOTIDE SEQUENCE [LARGE SCALE GENOMIC DNA]</scope>
    <source>
        <strain evidence="2 3">DSM 19570</strain>
    </source>
</reference>
<protein>
    <submittedName>
        <fullName evidence="2">GT2 family glycosyltransferase</fullName>
    </submittedName>
</protein>
<feature type="domain" description="Glycosyltransferase 2-like" evidence="1">
    <location>
        <begin position="13"/>
        <end position="122"/>
    </location>
</feature>
<dbReference type="EMBL" id="SHKP01000004">
    <property type="protein sequence ID" value="RZU03031.1"/>
    <property type="molecule type" value="Genomic_DNA"/>
</dbReference>
<evidence type="ECO:0000313" key="2">
    <source>
        <dbReference type="EMBL" id="RZU03031.1"/>
    </source>
</evidence>
<dbReference type="GO" id="GO:0016740">
    <property type="term" value="F:transferase activity"/>
    <property type="evidence" value="ECO:0007669"/>
    <property type="project" value="UniProtKB-KW"/>
</dbReference>
<dbReference type="Gene3D" id="3.90.550.10">
    <property type="entry name" value="Spore Coat Polysaccharide Biosynthesis Protein SpsA, Chain A"/>
    <property type="match status" value="1"/>
</dbReference>
<dbReference type="AlphaFoldDB" id="A0A4Q7W1C7"/>
<dbReference type="InterPro" id="IPR029044">
    <property type="entry name" value="Nucleotide-diphossugar_trans"/>
</dbReference>
<keyword evidence="2" id="KW-0808">Transferase</keyword>
<proteinExistence type="predicted"/>
<gene>
    <name evidence="2" type="ORF">EV670_1062</name>
</gene>
<dbReference type="Pfam" id="PF00535">
    <property type="entry name" value="Glycos_transf_2"/>
    <property type="match status" value="1"/>
</dbReference>
<name>A0A4Q7W1C7_9BURK</name>
<dbReference type="PANTHER" id="PTHR43179:SF7">
    <property type="entry name" value="RHAMNOSYLTRANSFERASE WBBL"/>
    <property type="match status" value="1"/>
</dbReference>
<organism evidence="2 3">
    <name type="scientific">Rivibacter subsaxonicus</name>
    <dbReference type="NCBI Taxonomy" id="457575"/>
    <lineage>
        <taxon>Bacteria</taxon>
        <taxon>Pseudomonadati</taxon>
        <taxon>Pseudomonadota</taxon>
        <taxon>Betaproteobacteria</taxon>
        <taxon>Burkholderiales</taxon>
        <taxon>Rivibacter</taxon>
    </lineage>
</organism>
<keyword evidence="3" id="KW-1185">Reference proteome</keyword>
<dbReference type="InterPro" id="IPR001173">
    <property type="entry name" value="Glyco_trans_2-like"/>
</dbReference>
<accession>A0A4Q7W1C7</accession>
<dbReference type="PANTHER" id="PTHR43179">
    <property type="entry name" value="RHAMNOSYLTRANSFERASE WBBL"/>
    <property type="match status" value="1"/>
</dbReference>